<dbReference type="Pfam" id="PF13041">
    <property type="entry name" value="PPR_2"/>
    <property type="match status" value="1"/>
</dbReference>
<keyword evidence="2" id="KW-0677">Repeat</keyword>
<organism evidence="5 6">
    <name type="scientific">Stephania yunnanensis</name>
    <dbReference type="NCBI Taxonomy" id="152371"/>
    <lineage>
        <taxon>Eukaryota</taxon>
        <taxon>Viridiplantae</taxon>
        <taxon>Streptophyta</taxon>
        <taxon>Embryophyta</taxon>
        <taxon>Tracheophyta</taxon>
        <taxon>Spermatophyta</taxon>
        <taxon>Magnoliopsida</taxon>
        <taxon>Ranunculales</taxon>
        <taxon>Menispermaceae</taxon>
        <taxon>Menispermoideae</taxon>
        <taxon>Cissampelideae</taxon>
        <taxon>Stephania</taxon>
    </lineage>
</organism>
<dbReference type="AlphaFoldDB" id="A0AAP0PDZ4"/>
<feature type="repeat" description="PPR" evidence="3">
    <location>
        <begin position="192"/>
        <end position="222"/>
    </location>
</feature>
<feature type="compositionally biased region" description="Polar residues" evidence="4">
    <location>
        <begin position="33"/>
        <end position="53"/>
    </location>
</feature>
<dbReference type="SUPFAM" id="SSF48452">
    <property type="entry name" value="TPR-like"/>
    <property type="match status" value="1"/>
</dbReference>
<feature type="repeat" description="PPR" evidence="3">
    <location>
        <begin position="332"/>
        <end position="366"/>
    </location>
</feature>
<accession>A0AAP0PDZ4</accession>
<dbReference type="Gene3D" id="1.25.40.10">
    <property type="entry name" value="Tetratricopeptide repeat domain"/>
    <property type="match status" value="3"/>
</dbReference>
<proteinExistence type="inferred from homology"/>
<dbReference type="EMBL" id="JBBNAF010000005">
    <property type="protein sequence ID" value="KAK9141503.1"/>
    <property type="molecule type" value="Genomic_DNA"/>
</dbReference>
<protein>
    <recommendedName>
        <fullName evidence="7">Pentatricopeptide repeat-containing protein</fullName>
    </recommendedName>
</protein>
<evidence type="ECO:0000256" key="3">
    <source>
        <dbReference type="PROSITE-ProRule" id="PRU00708"/>
    </source>
</evidence>
<feature type="repeat" description="PPR" evidence="3">
    <location>
        <begin position="262"/>
        <end position="296"/>
    </location>
</feature>
<dbReference type="Proteomes" id="UP001420932">
    <property type="component" value="Unassembled WGS sequence"/>
</dbReference>
<gene>
    <name evidence="5" type="ORF">Syun_010903</name>
</gene>
<dbReference type="InterPro" id="IPR002885">
    <property type="entry name" value="PPR_rpt"/>
</dbReference>
<evidence type="ECO:0000256" key="1">
    <source>
        <dbReference type="ARBA" id="ARBA00007626"/>
    </source>
</evidence>
<name>A0AAP0PDZ4_9MAGN</name>
<dbReference type="Pfam" id="PF01535">
    <property type="entry name" value="PPR"/>
    <property type="match status" value="3"/>
</dbReference>
<sequence length="519" mass="59145">MRLLGLARRLAAAAATTTQSLLVSHSPSSSFLRNTHSHNQTPTATHSNPKTDPVITTNVEQVLQLLRSAHNQFTSKTEAMAFLDQSGIGLTEDLVDSAIRALKSEWELAYLGFKWGERSGCDSVRVWELMVSVLGEHRRFGTAWRVVRDMVRSSMDVRGAVILIVESYAAANDPQKAIRAFEAMEKFRLPQDLEAYHTLLNALCKNGNIEEAEEFMLLNKKAFPLSTQGFNIILYGWCNVSLDMAEAKRVWREMSNCCITPDATTYANMISCFSKSGNLFDSLRLYDEMKKRGWIPDLGVYNSLIYVLTRENCWKEALNLVDKIKLAGLKPDSTTYNSMILPLCEAQKLEDAREVLNDMIRDGVDPTRETHHAFFEGVNNVEGSLELLKQMSEAGFDPNGRTFLLILSKFMELKQPENSLRMWEEMVKYKTEPHSSHYVVLISGMISCGWVEKGREFYGEMRSKGFLGDPKLEKLFAASSEHDKDKDHHQKKGKLRRKTRIVIRKHRFSRRIPLDTKMQ</sequence>
<dbReference type="NCBIfam" id="TIGR00756">
    <property type="entry name" value="PPR"/>
    <property type="match status" value="5"/>
</dbReference>
<evidence type="ECO:0000313" key="5">
    <source>
        <dbReference type="EMBL" id="KAK9141503.1"/>
    </source>
</evidence>
<evidence type="ECO:0000256" key="4">
    <source>
        <dbReference type="SAM" id="MobiDB-lite"/>
    </source>
</evidence>
<keyword evidence="6" id="KW-1185">Reference proteome</keyword>
<evidence type="ECO:0008006" key="7">
    <source>
        <dbReference type="Google" id="ProtNLM"/>
    </source>
</evidence>
<evidence type="ECO:0000313" key="6">
    <source>
        <dbReference type="Proteomes" id="UP001420932"/>
    </source>
</evidence>
<comment type="similarity">
    <text evidence="1">Belongs to the PPR family. P subfamily.</text>
</comment>
<reference evidence="5 6" key="1">
    <citation type="submission" date="2024-01" db="EMBL/GenBank/DDBJ databases">
        <title>Genome assemblies of Stephania.</title>
        <authorList>
            <person name="Yang L."/>
        </authorList>
    </citation>
    <scope>NUCLEOTIDE SEQUENCE [LARGE SCALE GENOMIC DNA]</scope>
    <source>
        <strain evidence="5">YNDBR</strain>
        <tissue evidence="5">Leaf</tissue>
    </source>
</reference>
<comment type="caution">
    <text evidence="5">The sequence shown here is derived from an EMBL/GenBank/DDBJ whole genome shotgun (WGS) entry which is preliminary data.</text>
</comment>
<feature type="region of interest" description="Disordered" evidence="4">
    <location>
        <begin position="27"/>
        <end position="53"/>
    </location>
</feature>
<dbReference type="PANTHER" id="PTHR47941">
    <property type="entry name" value="PENTATRICOPEPTIDE REPEAT-CONTAINING PROTEIN 3, MITOCHONDRIAL"/>
    <property type="match status" value="1"/>
</dbReference>
<dbReference type="PROSITE" id="PS51375">
    <property type="entry name" value="PPR"/>
    <property type="match status" value="5"/>
</dbReference>
<feature type="repeat" description="PPR" evidence="3">
    <location>
        <begin position="297"/>
        <end position="331"/>
    </location>
</feature>
<evidence type="ECO:0000256" key="2">
    <source>
        <dbReference type="ARBA" id="ARBA00022737"/>
    </source>
</evidence>
<feature type="repeat" description="PPR" evidence="3">
    <location>
        <begin position="434"/>
        <end position="468"/>
    </location>
</feature>
<dbReference type="InterPro" id="IPR011990">
    <property type="entry name" value="TPR-like_helical_dom_sf"/>
</dbReference>